<name>A0A8S3YRQ8_9EUPU</name>
<evidence type="ECO:0000256" key="2">
    <source>
        <dbReference type="SAM" id="Coils"/>
    </source>
</evidence>
<dbReference type="GO" id="GO:0005634">
    <property type="term" value="C:nucleus"/>
    <property type="evidence" value="ECO:0007669"/>
    <property type="project" value="UniProtKB-SubCell"/>
</dbReference>
<dbReference type="AlphaFoldDB" id="A0A8S3YRQ8"/>
<keyword evidence="1" id="KW-0158">Chromosome</keyword>
<protein>
    <recommendedName>
        <fullName evidence="1">Kinetochore protein Spc24</fullName>
    </recommendedName>
</protein>
<keyword evidence="1" id="KW-0132">Cell division</keyword>
<sequence>MSNVMVALPAGRSLSKDNRELASSMLEIMAVMRVKSLESKKKQLRYRSVLKQEISKLQNVSDSLLSLDDPDTAEEIIKQNQTLLNLTRDIDQSAKEISILQLKVKEAEKELEVIRQQQTNLENKLYPRARYAVNLLREVGKVTWQMGQSSPLEVKGFIRGKSCVKAFCFDVQKQSHFFITNSLWEMGEEEVW</sequence>
<dbReference type="OrthoDB" id="6432863at2759"/>
<dbReference type="GO" id="GO:0000776">
    <property type="term" value="C:kinetochore"/>
    <property type="evidence" value="ECO:0007669"/>
    <property type="project" value="UniProtKB-KW"/>
</dbReference>
<evidence type="ECO:0000256" key="1">
    <source>
        <dbReference type="RuleBase" id="RU368011"/>
    </source>
</evidence>
<reference evidence="3" key="1">
    <citation type="submission" date="2021-04" db="EMBL/GenBank/DDBJ databases">
        <authorList>
            <consortium name="Molecular Ecology Group"/>
        </authorList>
    </citation>
    <scope>NUCLEOTIDE SEQUENCE</scope>
</reference>
<proteinExistence type="inferred from homology"/>
<keyword evidence="1" id="KW-0995">Kinetochore</keyword>
<organism evidence="3 4">
    <name type="scientific">Candidula unifasciata</name>
    <dbReference type="NCBI Taxonomy" id="100452"/>
    <lineage>
        <taxon>Eukaryota</taxon>
        <taxon>Metazoa</taxon>
        <taxon>Spiralia</taxon>
        <taxon>Lophotrochozoa</taxon>
        <taxon>Mollusca</taxon>
        <taxon>Gastropoda</taxon>
        <taxon>Heterobranchia</taxon>
        <taxon>Euthyneura</taxon>
        <taxon>Panpulmonata</taxon>
        <taxon>Eupulmonata</taxon>
        <taxon>Stylommatophora</taxon>
        <taxon>Helicina</taxon>
        <taxon>Helicoidea</taxon>
        <taxon>Geomitridae</taxon>
        <taxon>Candidula</taxon>
    </lineage>
</organism>
<keyword evidence="1" id="KW-0137">Centromere</keyword>
<dbReference type="GO" id="GO:0051301">
    <property type="term" value="P:cell division"/>
    <property type="evidence" value="ECO:0007669"/>
    <property type="project" value="UniProtKB-UniRule"/>
</dbReference>
<keyword evidence="1" id="KW-0498">Mitosis</keyword>
<keyword evidence="1" id="KW-0539">Nucleus</keyword>
<dbReference type="Gene3D" id="3.30.160.570">
    <property type="entry name" value="Ncd80 complex, Spc24 subunit"/>
    <property type="match status" value="1"/>
</dbReference>
<dbReference type="EMBL" id="CAJHNH020000802">
    <property type="protein sequence ID" value="CAG5119957.1"/>
    <property type="molecule type" value="Genomic_DNA"/>
</dbReference>
<dbReference type="InterPro" id="IPR013252">
    <property type="entry name" value="Ndc80_Spc24"/>
</dbReference>
<accession>A0A8S3YRQ8</accession>
<dbReference type="Pfam" id="PF08286">
    <property type="entry name" value="Spc24"/>
    <property type="match status" value="1"/>
</dbReference>
<dbReference type="Proteomes" id="UP000678393">
    <property type="component" value="Unassembled WGS sequence"/>
</dbReference>
<feature type="coiled-coil region" evidence="2">
    <location>
        <begin position="90"/>
        <end position="124"/>
    </location>
</feature>
<evidence type="ECO:0000313" key="4">
    <source>
        <dbReference type="Proteomes" id="UP000678393"/>
    </source>
</evidence>
<keyword evidence="4" id="KW-1185">Reference proteome</keyword>
<comment type="subunit">
    <text evidence="1">Component of the NDC80 complex.</text>
</comment>
<gene>
    <name evidence="3" type="ORF">CUNI_LOCUS5515</name>
</gene>
<evidence type="ECO:0000313" key="3">
    <source>
        <dbReference type="EMBL" id="CAG5119957.1"/>
    </source>
</evidence>
<keyword evidence="1" id="KW-0131">Cell cycle</keyword>
<comment type="caution">
    <text evidence="3">The sequence shown here is derived from an EMBL/GenBank/DDBJ whole genome shotgun (WGS) entry which is preliminary data.</text>
</comment>
<keyword evidence="2" id="KW-0175">Coiled coil</keyword>
<comment type="similarity">
    <text evidence="1">Belongs to the SPC24 family.</text>
</comment>
<comment type="subcellular location">
    <subcellularLocation>
        <location evidence="1">Nucleus</location>
    </subcellularLocation>
    <subcellularLocation>
        <location evidence="1">Chromosome</location>
        <location evidence="1">Centromere</location>
        <location evidence="1">Kinetochore</location>
    </subcellularLocation>
</comment>
<comment type="function">
    <text evidence="1">Acts as a component of the essential kinetochore-associated NDC80 complex, which is required for chromosome segregation and spindle checkpoint activity.</text>
</comment>